<name>A0A6I4MMX0_9ACTN</name>
<comment type="caution">
    <text evidence="2">The sequence shown here is derived from an EMBL/GenBank/DDBJ whole genome shotgun (WGS) entry which is preliminary data.</text>
</comment>
<dbReference type="AlphaFoldDB" id="A0A6I4MMX0"/>
<keyword evidence="1" id="KW-0732">Signal</keyword>
<reference evidence="2" key="1">
    <citation type="submission" date="2019-12" db="EMBL/GenBank/DDBJ databases">
        <title>Actinomadura physcomitrii sp. nov., a novel actinomycete isolated from moss [Physcomitrium sphaericum (Ludw) Fuernr].</title>
        <authorList>
            <person name="Zhuang X."/>
        </authorList>
    </citation>
    <scope>NUCLEOTIDE SEQUENCE [LARGE SCALE GENOMIC DNA]</scope>
    <source>
        <strain evidence="2">LD22</strain>
    </source>
</reference>
<gene>
    <name evidence="2" type="ORF">F8568_034840</name>
</gene>
<proteinExistence type="predicted"/>
<evidence type="ECO:0000313" key="2">
    <source>
        <dbReference type="EMBL" id="MWA05454.1"/>
    </source>
</evidence>
<protein>
    <submittedName>
        <fullName evidence="2">Uncharacterized protein</fullName>
    </submittedName>
</protein>
<dbReference type="Proteomes" id="UP000462055">
    <property type="component" value="Unassembled WGS sequence"/>
</dbReference>
<accession>A0A6I4MMX0</accession>
<evidence type="ECO:0000313" key="3">
    <source>
        <dbReference type="Proteomes" id="UP000462055"/>
    </source>
</evidence>
<feature type="chain" id="PRO_5026170612" evidence="1">
    <location>
        <begin position="26"/>
        <end position="116"/>
    </location>
</feature>
<dbReference type="RefSeq" id="WP_151597909.1">
    <property type="nucleotide sequence ID" value="NZ_WBMS02000037.1"/>
</dbReference>
<feature type="signal peptide" evidence="1">
    <location>
        <begin position="1"/>
        <end position="25"/>
    </location>
</feature>
<evidence type="ECO:0000256" key="1">
    <source>
        <dbReference type="SAM" id="SignalP"/>
    </source>
</evidence>
<sequence>MLSCLRMLTAASLAAATTGPITATAASAAARPGRPAADFSCSKLVLSTSGLARGVRGCRPEKAGSRAPGDIHGTFTIRGYVPEKAKPVTVTCRPDPDLPHDPSGAYVRELFGFHCR</sequence>
<dbReference type="EMBL" id="WBMS02000037">
    <property type="protein sequence ID" value="MWA05454.1"/>
    <property type="molecule type" value="Genomic_DNA"/>
</dbReference>
<keyword evidence="3" id="KW-1185">Reference proteome</keyword>
<organism evidence="2 3">
    <name type="scientific">Actinomadura physcomitrii</name>
    <dbReference type="NCBI Taxonomy" id="2650748"/>
    <lineage>
        <taxon>Bacteria</taxon>
        <taxon>Bacillati</taxon>
        <taxon>Actinomycetota</taxon>
        <taxon>Actinomycetes</taxon>
        <taxon>Streptosporangiales</taxon>
        <taxon>Thermomonosporaceae</taxon>
        <taxon>Actinomadura</taxon>
    </lineage>
</organism>